<dbReference type="EMBL" id="MT141235">
    <property type="protein sequence ID" value="QJA56709.1"/>
    <property type="molecule type" value="Genomic_DNA"/>
</dbReference>
<reference evidence="1" key="1">
    <citation type="submission" date="2020-03" db="EMBL/GenBank/DDBJ databases">
        <title>The deep terrestrial virosphere.</title>
        <authorList>
            <person name="Holmfeldt K."/>
            <person name="Nilsson E."/>
            <person name="Simone D."/>
            <person name="Lopez-Fernandez M."/>
            <person name="Wu X."/>
            <person name="de Brujin I."/>
            <person name="Lundin D."/>
            <person name="Andersson A."/>
            <person name="Bertilsson S."/>
            <person name="Dopson M."/>
        </authorList>
    </citation>
    <scope>NUCLEOTIDE SEQUENCE</scope>
    <source>
        <strain evidence="1">MM415B01807</strain>
    </source>
</reference>
<organism evidence="1">
    <name type="scientific">viral metagenome</name>
    <dbReference type="NCBI Taxonomy" id="1070528"/>
    <lineage>
        <taxon>unclassified sequences</taxon>
        <taxon>metagenomes</taxon>
        <taxon>organismal metagenomes</taxon>
    </lineage>
</organism>
<accession>A0A6M3IH15</accession>
<protein>
    <submittedName>
        <fullName evidence="1">Uncharacterized protein</fullName>
    </submittedName>
</protein>
<gene>
    <name evidence="1" type="ORF">MM415B01807_0007</name>
</gene>
<sequence>MPGASGSWELPLKPEGLEETPSIPQLLDYLSPGLGRAIANYQARTTGAPFYAGQPTAAPNVPKPEEAAWMLQPSSAPLAAAITKEELKRLFSHPEVAPVIEDLVRYWPTQYLDPLKVTTPKLPALRAKAGSSSAAGVYYPHLREMEVSSVGREVMGLWKEGISPKRQIETFKHEGGHYAEDFIQNPAEMKQIVARMKDIGINIDDHIMNWWRSTGYATDWKVAAASEHFARKFEQLSPNEIEHVLDPIFTRLKQSVKKPSFAEWRATNPLSGAIKKKSEEELIPRIERQLAEAKTKGDKYYIKKFEDQLRRAKKGAETGQWESELGGFAPDVTGIMVP</sequence>
<evidence type="ECO:0000313" key="1">
    <source>
        <dbReference type="EMBL" id="QJA56709.1"/>
    </source>
</evidence>
<dbReference type="AlphaFoldDB" id="A0A6M3IH15"/>
<proteinExistence type="predicted"/>
<name>A0A6M3IH15_9ZZZZ</name>